<evidence type="ECO:0000256" key="11">
    <source>
        <dbReference type="ARBA" id="ARBA00076755"/>
    </source>
</evidence>
<keyword evidence="7" id="KW-0206">Cytoskeleton</keyword>
<evidence type="ECO:0000313" key="14">
    <source>
        <dbReference type="EnsemblMetazoa" id="Aqu2.1.40214_001"/>
    </source>
</evidence>
<evidence type="ECO:0000256" key="10">
    <source>
        <dbReference type="ARBA" id="ARBA00070736"/>
    </source>
</evidence>
<feature type="domain" description="FGFR1 oncogene partner (FOP) N-terminal dimerisation" evidence="13">
    <location>
        <begin position="46"/>
        <end position="109"/>
    </location>
</feature>
<dbReference type="GO" id="GO:0060271">
    <property type="term" value="P:cilium assembly"/>
    <property type="evidence" value="ECO:0007669"/>
    <property type="project" value="TreeGrafter"/>
</dbReference>
<evidence type="ECO:0000256" key="12">
    <source>
        <dbReference type="ARBA" id="ARBA00081996"/>
    </source>
</evidence>
<dbReference type="AlphaFoldDB" id="A0A1X7VJW2"/>
<comment type="function">
    <text evidence="9">Involved in the biogenesis of cilia. Required for the recruitment of PLK1 to centrosomes and S phase progression.</text>
</comment>
<dbReference type="Pfam" id="PF09398">
    <property type="entry name" value="FOP_dimer"/>
    <property type="match status" value="1"/>
</dbReference>
<keyword evidence="8" id="KW-0966">Cell projection</keyword>
<dbReference type="EnsemblMetazoa" id="Aqu2.1.40214_001">
    <property type="protein sequence ID" value="Aqu2.1.40214_001"/>
    <property type="gene ID" value="Aqu2.1.40214"/>
</dbReference>
<evidence type="ECO:0000256" key="1">
    <source>
        <dbReference type="ARBA" id="ARBA00004120"/>
    </source>
</evidence>
<dbReference type="FunFam" id="1.20.960.40:FF:000002">
    <property type="entry name" value="LisH domain-containing protein FOPNL"/>
    <property type="match status" value="1"/>
</dbReference>
<evidence type="ECO:0000256" key="2">
    <source>
        <dbReference type="ARBA" id="ARBA00004463"/>
    </source>
</evidence>
<evidence type="ECO:0000256" key="3">
    <source>
        <dbReference type="ARBA" id="ARBA00004607"/>
    </source>
</evidence>
<dbReference type="GO" id="GO:0036064">
    <property type="term" value="C:ciliary basal body"/>
    <property type="evidence" value="ECO:0007669"/>
    <property type="project" value="TreeGrafter"/>
</dbReference>
<dbReference type="GO" id="GO:0031514">
    <property type="term" value="C:motile cilium"/>
    <property type="evidence" value="ECO:0007669"/>
    <property type="project" value="TreeGrafter"/>
</dbReference>
<evidence type="ECO:0000256" key="6">
    <source>
        <dbReference type="ARBA" id="ARBA00022794"/>
    </source>
</evidence>
<evidence type="ECO:0000256" key="9">
    <source>
        <dbReference type="ARBA" id="ARBA00055043"/>
    </source>
</evidence>
<comment type="subcellular location">
    <subcellularLocation>
        <location evidence="1">Cytoplasm</location>
        <location evidence="1">Cytoskeleton</location>
        <location evidence="1">Cilium basal body</location>
    </subcellularLocation>
    <subcellularLocation>
        <location evidence="3">Cytoplasm</location>
        <location evidence="3">Cytoskeleton</location>
        <location evidence="3">Microtubule organizing center</location>
        <location evidence="3">Centrosome</location>
        <location evidence="3">Centriolar satellite</location>
    </subcellularLocation>
    <subcellularLocation>
        <location evidence="2">Cytoplasmic granule</location>
    </subcellularLocation>
</comment>
<dbReference type="STRING" id="400682.A0A1X7VJW2"/>
<evidence type="ECO:0000256" key="8">
    <source>
        <dbReference type="ARBA" id="ARBA00023273"/>
    </source>
</evidence>
<dbReference type="PANTHER" id="PTHR15431">
    <property type="entry name" value="FGFR1 ONCOGENE PARTNER/LISH DOMAIN-CONTAINING PROTEIN"/>
    <property type="match status" value="1"/>
</dbReference>
<evidence type="ECO:0000259" key="13">
    <source>
        <dbReference type="Pfam" id="PF09398"/>
    </source>
</evidence>
<dbReference type="InterPro" id="IPR018993">
    <property type="entry name" value="FOP_dimerisation-dom_N"/>
</dbReference>
<dbReference type="GO" id="GO:0034451">
    <property type="term" value="C:centriolar satellite"/>
    <property type="evidence" value="ECO:0007669"/>
    <property type="project" value="UniProtKB-SubCell"/>
</dbReference>
<keyword evidence="5" id="KW-0963">Cytoplasm</keyword>
<comment type="similarity">
    <text evidence="4">Belongs to the CEP43 family.</text>
</comment>
<dbReference type="InParanoid" id="A0A1X7VJW2"/>
<dbReference type="FunCoup" id="A0A1X7VJW2">
    <property type="interactions" value="183"/>
</dbReference>
<dbReference type="Gene3D" id="1.20.960.40">
    <property type="match status" value="1"/>
</dbReference>
<proteinExistence type="inferred from homology"/>
<sequence>MADDLKKIIKETLRARGTWNEIKSHLTSEVVEVLDEKEHTKPKLNRENYVINELIQEYLQFNNYKYTSAVLTQESGQTEETLPRDIVARELQIPPDDSNLPLLYRIVNHLAHST</sequence>
<name>A0A1X7VJW2_AMPQE</name>
<evidence type="ECO:0000256" key="4">
    <source>
        <dbReference type="ARBA" id="ARBA00005385"/>
    </source>
</evidence>
<accession>A0A1X7VJW2</accession>
<evidence type="ECO:0000256" key="7">
    <source>
        <dbReference type="ARBA" id="ARBA00023212"/>
    </source>
</evidence>
<organism evidence="14">
    <name type="scientific">Amphimedon queenslandica</name>
    <name type="common">Sponge</name>
    <dbReference type="NCBI Taxonomy" id="400682"/>
    <lineage>
        <taxon>Eukaryota</taxon>
        <taxon>Metazoa</taxon>
        <taxon>Porifera</taxon>
        <taxon>Demospongiae</taxon>
        <taxon>Heteroscleromorpha</taxon>
        <taxon>Haplosclerida</taxon>
        <taxon>Niphatidae</taxon>
        <taxon>Amphimedon</taxon>
    </lineage>
</organism>
<dbReference type="PANTHER" id="PTHR15431:SF19">
    <property type="entry name" value="CENTROSOMAL PROTEIN 20-RELATED"/>
    <property type="match status" value="1"/>
</dbReference>
<protein>
    <recommendedName>
        <fullName evidence="10">Centrosomal protein 20</fullName>
    </recommendedName>
    <alternativeName>
        <fullName evidence="11">FGFR1OP N-terminal-like protein</fullName>
    </alternativeName>
    <alternativeName>
        <fullName evidence="12">LisH domain-containing protein FOPNL</fullName>
    </alternativeName>
</protein>
<dbReference type="InterPro" id="IPR006594">
    <property type="entry name" value="LisH"/>
</dbReference>
<reference evidence="14" key="1">
    <citation type="submission" date="2017-05" db="UniProtKB">
        <authorList>
            <consortium name="EnsemblMetazoa"/>
        </authorList>
    </citation>
    <scope>IDENTIFICATION</scope>
</reference>
<evidence type="ECO:0000256" key="5">
    <source>
        <dbReference type="ARBA" id="ARBA00022490"/>
    </source>
</evidence>
<dbReference type="PROSITE" id="PS50896">
    <property type="entry name" value="LISH"/>
    <property type="match status" value="1"/>
</dbReference>
<keyword evidence="6" id="KW-0970">Cilium biogenesis/degradation</keyword>
<dbReference type="GO" id="GO:0034453">
    <property type="term" value="P:microtubule anchoring"/>
    <property type="evidence" value="ECO:0007669"/>
    <property type="project" value="InterPro"/>
</dbReference>